<evidence type="ECO:0000313" key="1">
    <source>
        <dbReference type="EMBL" id="AXC12801.1"/>
    </source>
</evidence>
<dbReference type="KEGG" id="abas:ACPOL_3516"/>
<keyword evidence="2" id="KW-1185">Reference proteome</keyword>
<organism evidence="1 2">
    <name type="scientific">Acidisarcina polymorpha</name>
    <dbReference type="NCBI Taxonomy" id="2211140"/>
    <lineage>
        <taxon>Bacteria</taxon>
        <taxon>Pseudomonadati</taxon>
        <taxon>Acidobacteriota</taxon>
        <taxon>Terriglobia</taxon>
        <taxon>Terriglobales</taxon>
        <taxon>Acidobacteriaceae</taxon>
        <taxon>Acidisarcina</taxon>
    </lineage>
</organism>
<dbReference type="InterPro" id="IPR054333">
    <property type="entry name" value="REase-ARP-assoc"/>
</dbReference>
<gene>
    <name evidence="1" type="ORF">ACPOL_3516</name>
</gene>
<accession>A0A2Z5G0W7</accession>
<dbReference type="AlphaFoldDB" id="A0A2Z5G0W7"/>
<evidence type="ECO:0000313" key="2">
    <source>
        <dbReference type="Proteomes" id="UP000253606"/>
    </source>
</evidence>
<name>A0A2Z5G0W7_9BACT</name>
<dbReference type="Pfam" id="PF22558">
    <property type="entry name" value="REase-ARP"/>
    <property type="match status" value="1"/>
</dbReference>
<dbReference type="Proteomes" id="UP000253606">
    <property type="component" value="Chromosome"/>
</dbReference>
<dbReference type="EMBL" id="CP030840">
    <property type="protein sequence ID" value="AXC12801.1"/>
    <property type="molecule type" value="Genomic_DNA"/>
</dbReference>
<sequence length="196" mass="22508">MPRQMERRRAELDCCNSSDALLMNVFCYPGVLARNSVRSILGVDRRAIMEFGFRPYTPLNRNGIDRTEIDLRIGDVLIEAKLIEADFQSAQLPLLQRYRDFESVFDVESLSVRRGMVASYQLVRGVLAAVALNCSYCVLCDQRRPDLIEEWYRIMRAIPSAAIRSQLKVLTWQEIARALSRKQQAFLAEKYGILPS</sequence>
<proteinExistence type="predicted"/>
<reference evidence="1 2" key="1">
    <citation type="journal article" date="2018" name="Front. Microbiol.">
        <title>Hydrolytic Capabilities as a Key to Environmental Success: Chitinolytic and Cellulolytic Acidobacteria From Acidic Sub-arctic Soils and Boreal Peatlands.</title>
        <authorList>
            <person name="Belova S.E."/>
            <person name="Ravin N.V."/>
            <person name="Pankratov T.A."/>
            <person name="Rakitin A.L."/>
            <person name="Ivanova A.A."/>
            <person name="Beletsky A.V."/>
            <person name="Mardanov A.V."/>
            <person name="Sinninghe Damste J.S."/>
            <person name="Dedysh S.N."/>
        </authorList>
    </citation>
    <scope>NUCLEOTIDE SEQUENCE [LARGE SCALE GENOMIC DNA]</scope>
    <source>
        <strain evidence="1 2">SBC82</strain>
    </source>
</reference>
<protein>
    <submittedName>
        <fullName evidence="1">Uncharacterized protein</fullName>
    </submittedName>
</protein>